<evidence type="ECO:0000256" key="1">
    <source>
        <dbReference type="SAM" id="MobiDB-lite"/>
    </source>
</evidence>
<dbReference type="EMBL" id="JAEPRD010000165">
    <property type="protein sequence ID" value="KAG2195673.1"/>
    <property type="molecule type" value="Genomic_DNA"/>
</dbReference>
<gene>
    <name evidence="2" type="ORF">INT47_002912</name>
</gene>
<feature type="compositionally biased region" description="Acidic residues" evidence="1">
    <location>
        <begin position="57"/>
        <end position="70"/>
    </location>
</feature>
<accession>A0A8H7QQ61</accession>
<name>A0A8H7QQ61_9FUNG</name>
<protein>
    <submittedName>
        <fullName evidence="2">Uncharacterized protein</fullName>
    </submittedName>
</protein>
<reference evidence="2" key="1">
    <citation type="submission" date="2020-12" db="EMBL/GenBank/DDBJ databases">
        <title>Metabolic potential, ecology and presence of endohyphal bacteria is reflected in genomic diversity of Mucoromycotina.</title>
        <authorList>
            <person name="Muszewska A."/>
            <person name="Okrasinska A."/>
            <person name="Steczkiewicz K."/>
            <person name="Drgas O."/>
            <person name="Orlowska M."/>
            <person name="Perlinska-Lenart U."/>
            <person name="Aleksandrzak-Piekarczyk T."/>
            <person name="Szatraj K."/>
            <person name="Zielenkiewicz U."/>
            <person name="Pilsyk S."/>
            <person name="Malc E."/>
            <person name="Mieczkowski P."/>
            <person name="Kruszewska J.S."/>
            <person name="Biernat P."/>
            <person name="Pawlowska J."/>
        </authorList>
    </citation>
    <scope>NUCLEOTIDE SEQUENCE</scope>
    <source>
        <strain evidence="2">WA0000017839</strain>
    </source>
</reference>
<sequence>MSKSIIQYLRENTDQSKQNDYKAVNFNISGSNCVNVANNNSVQNVHTCNIDGKEKAAEEEDVHQEGDDNNSDAASDLTVDHHPARECMYSLNYEEAADPADISDTDISVADKAPGNEETGEWVVAGLSVTIKCKTFKKKYDEIGNRSWNFVGHSSSRP</sequence>
<dbReference type="AlphaFoldDB" id="A0A8H7QQ61"/>
<comment type="caution">
    <text evidence="2">The sequence shown here is derived from an EMBL/GenBank/DDBJ whole genome shotgun (WGS) entry which is preliminary data.</text>
</comment>
<dbReference type="Proteomes" id="UP000603453">
    <property type="component" value="Unassembled WGS sequence"/>
</dbReference>
<evidence type="ECO:0000313" key="2">
    <source>
        <dbReference type="EMBL" id="KAG2195673.1"/>
    </source>
</evidence>
<feature type="region of interest" description="Disordered" evidence="1">
    <location>
        <begin position="51"/>
        <end position="80"/>
    </location>
</feature>
<keyword evidence="3" id="KW-1185">Reference proteome</keyword>
<organism evidence="2 3">
    <name type="scientific">Mucor saturninus</name>
    <dbReference type="NCBI Taxonomy" id="64648"/>
    <lineage>
        <taxon>Eukaryota</taxon>
        <taxon>Fungi</taxon>
        <taxon>Fungi incertae sedis</taxon>
        <taxon>Mucoromycota</taxon>
        <taxon>Mucoromycotina</taxon>
        <taxon>Mucoromycetes</taxon>
        <taxon>Mucorales</taxon>
        <taxon>Mucorineae</taxon>
        <taxon>Mucoraceae</taxon>
        <taxon>Mucor</taxon>
    </lineage>
</organism>
<evidence type="ECO:0000313" key="3">
    <source>
        <dbReference type="Proteomes" id="UP000603453"/>
    </source>
</evidence>
<proteinExistence type="predicted"/>